<dbReference type="PROSITE" id="PS00623">
    <property type="entry name" value="GMC_OXRED_1"/>
    <property type="match status" value="1"/>
</dbReference>
<dbReference type="Pfam" id="PF00732">
    <property type="entry name" value="GMC_oxred_N"/>
    <property type="match status" value="1"/>
</dbReference>
<dbReference type="SUPFAM" id="SSF51905">
    <property type="entry name" value="FAD/NAD(P)-binding domain"/>
    <property type="match status" value="1"/>
</dbReference>
<comment type="cofactor">
    <cofactor evidence="1 5">
        <name>FAD</name>
        <dbReference type="ChEBI" id="CHEBI:57692"/>
    </cofactor>
</comment>
<keyword evidence="7" id="KW-1133">Transmembrane helix</keyword>
<dbReference type="InterPro" id="IPR007867">
    <property type="entry name" value="GMC_OxRtase_C"/>
</dbReference>
<proteinExistence type="inferred from homology"/>
<dbReference type="InterPro" id="IPR036188">
    <property type="entry name" value="FAD/NAD-bd_sf"/>
</dbReference>
<organism evidence="10 11">
    <name type="scientific">Magallana gigas</name>
    <name type="common">Pacific oyster</name>
    <name type="synonym">Crassostrea gigas</name>
    <dbReference type="NCBI Taxonomy" id="29159"/>
    <lineage>
        <taxon>Eukaryota</taxon>
        <taxon>Metazoa</taxon>
        <taxon>Spiralia</taxon>
        <taxon>Lophotrochozoa</taxon>
        <taxon>Mollusca</taxon>
        <taxon>Bivalvia</taxon>
        <taxon>Autobranchia</taxon>
        <taxon>Pteriomorphia</taxon>
        <taxon>Ostreida</taxon>
        <taxon>Ostreoidea</taxon>
        <taxon>Ostreidae</taxon>
        <taxon>Magallana</taxon>
    </lineage>
</organism>
<keyword evidence="7" id="KW-0812">Transmembrane</keyword>
<feature type="transmembrane region" description="Helical" evidence="7">
    <location>
        <begin position="21"/>
        <end position="41"/>
    </location>
</feature>
<dbReference type="PANTHER" id="PTHR11552">
    <property type="entry name" value="GLUCOSE-METHANOL-CHOLINE GMC OXIDOREDUCTASE"/>
    <property type="match status" value="1"/>
</dbReference>
<evidence type="ECO:0000313" key="10">
    <source>
        <dbReference type="EnsemblMetazoa" id="G1590.2:cds"/>
    </source>
</evidence>
<evidence type="ECO:0000256" key="2">
    <source>
        <dbReference type="ARBA" id="ARBA00010790"/>
    </source>
</evidence>
<feature type="domain" description="Glucose-methanol-choline oxidoreductase N-terminal" evidence="8">
    <location>
        <begin position="137"/>
        <end position="160"/>
    </location>
</feature>
<evidence type="ECO:0000256" key="3">
    <source>
        <dbReference type="ARBA" id="ARBA00022630"/>
    </source>
</evidence>
<dbReference type="PANTHER" id="PTHR11552:SF147">
    <property type="entry name" value="CHOLINE DEHYDROGENASE, MITOCHONDRIAL"/>
    <property type="match status" value="1"/>
</dbReference>
<evidence type="ECO:0000313" key="11">
    <source>
        <dbReference type="Proteomes" id="UP000005408"/>
    </source>
</evidence>
<dbReference type="Gene3D" id="3.50.50.60">
    <property type="entry name" value="FAD/NAD(P)-binding domain"/>
    <property type="match status" value="1"/>
</dbReference>
<sequence>MKKNSKPPKNEKPRSQPWNNAWKAVPILILALSVIIHYYLLKEDNIHITTQLNATYDFVIVGAGSAGCVLANRLTENGQFSVLLLEAGGNDMGNYIYDIPGYTDKAVRTHADWGYHTEPQKHAYKAYKKEISFWPRGRTLGGTSTINSLVYHRGGRGDYDKWAELGAKGWDYDSVLPYFLKSESFQSPSFRDSKYHNTNGPLKITETAFTRVADIFLNGGKELGYKIHDCNGNDGDQEGFCRLQTFTGDGLRSSTARSFLIPASKRENLHISINSHATKIHFEGKSATGVSFVRGGLKFTVNARKEVIISSGAVGSPQLLMLSGVGPKKDMDKLKIPLVADLPVGKNLQDHMMFPAMIHVNESISGSDWVYGFWSQLKYSLFRSGPLSFAGMREAAAYFRTERSASDISPDVQYQLHSIDIKYEKRFSFLDFSKPKAMTEGDIKGNGQLFTIGIMAPQHPKSVGEIRLRSADPFDYPIIDPHYLEDPYDMGCFIRGIRKLQDLVATKSFQSVQARIVQIKHEDCQSKDQDADKHWECLVRHYALTNYHPTSTCKMGARDDKTAVVDPDLRVIGIKGLRVVDASIMPFVTAANTNAPVIMIAEKAADAILNAIK</sequence>
<keyword evidence="4 5" id="KW-0274">FAD</keyword>
<reference evidence="10" key="1">
    <citation type="submission" date="2022-08" db="UniProtKB">
        <authorList>
            <consortium name="EnsemblMetazoa"/>
        </authorList>
    </citation>
    <scope>IDENTIFICATION</scope>
    <source>
        <strain evidence="10">05x7-T-G4-1.051#20</strain>
    </source>
</reference>
<dbReference type="PROSITE" id="PS00624">
    <property type="entry name" value="GMC_OXRED_2"/>
    <property type="match status" value="1"/>
</dbReference>
<dbReference type="Gene3D" id="3.30.560.10">
    <property type="entry name" value="Glucose Oxidase, domain 3"/>
    <property type="match status" value="1"/>
</dbReference>
<evidence type="ECO:0000256" key="6">
    <source>
        <dbReference type="RuleBase" id="RU003968"/>
    </source>
</evidence>
<dbReference type="AlphaFoldDB" id="A0A8W8IUI2"/>
<dbReference type="OrthoDB" id="269227at2759"/>
<name>A0A8W8IUI2_MAGGI</name>
<feature type="binding site" evidence="5">
    <location>
        <begin position="147"/>
        <end position="150"/>
    </location>
    <ligand>
        <name>FAD</name>
        <dbReference type="ChEBI" id="CHEBI:57692"/>
    </ligand>
</feature>
<dbReference type="PIRSF" id="PIRSF000137">
    <property type="entry name" value="Alcohol_oxidase"/>
    <property type="match status" value="1"/>
</dbReference>
<dbReference type="EnsemblMetazoa" id="G1590.2">
    <property type="protein sequence ID" value="G1590.2:cds"/>
    <property type="gene ID" value="G1590"/>
</dbReference>
<keyword evidence="11" id="KW-1185">Reference proteome</keyword>
<protein>
    <recommendedName>
        <fullName evidence="8 9">Glucose-methanol-choline oxidoreductase N-terminal domain-containing protein</fullName>
    </recommendedName>
</protein>
<evidence type="ECO:0000256" key="1">
    <source>
        <dbReference type="ARBA" id="ARBA00001974"/>
    </source>
</evidence>
<dbReference type="OMA" id="DPRYCAD"/>
<feature type="binding site" evidence="5">
    <location>
        <position position="143"/>
    </location>
    <ligand>
        <name>FAD</name>
        <dbReference type="ChEBI" id="CHEBI:57692"/>
    </ligand>
</feature>
<dbReference type="InterPro" id="IPR012132">
    <property type="entry name" value="GMC_OxRdtase"/>
</dbReference>
<evidence type="ECO:0000259" key="8">
    <source>
        <dbReference type="PROSITE" id="PS00623"/>
    </source>
</evidence>
<accession>A0A8W8IUI2</accession>
<dbReference type="Pfam" id="PF05199">
    <property type="entry name" value="GMC_oxred_C"/>
    <property type="match status" value="1"/>
</dbReference>
<comment type="similarity">
    <text evidence="2 6">Belongs to the GMC oxidoreductase family.</text>
</comment>
<dbReference type="SMR" id="A0A8W8IUI2"/>
<evidence type="ECO:0000259" key="9">
    <source>
        <dbReference type="PROSITE" id="PS00624"/>
    </source>
</evidence>
<evidence type="ECO:0000256" key="7">
    <source>
        <dbReference type="SAM" id="Phobius"/>
    </source>
</evidence>
<feature type="domain" description="Glucose-methanol-choline oxidoreductase N-terminal" evidence="9">
    <location>
        <begin position="312"/>
        <end position="326"/>
    </location>
</feature>
<dbReference type="SUPFAM" id="SSF54373">
    <property type="entry name" value="FAD-linked reductases, C-terminal domain"/>
    <property type="match status" value="1"/>
</dbReference>
<dbReference type="GO" id="GO:0016614">
    <property type="term" value="F:oxidoreductase activity, acting on CH-OH group of donors"/>
    <property type="evidence" value="ECO:0007669"/>
    <property type="project" value="InterPro"/>
</dbReference>
<evidence type="ECO:0000256" key="4">
    <source>
        <dbReference type="ARBA" id="ARBA00022827"/>
    </source>
</evidence>
<dbReference type="Proteomes" id="UP000005408">
    <property type="component" value="Unassembled WGS sequence"/>
</dbReference>
<keyword evidence="3 6" id="KW-0285">Flavoprotein</keyword>
<dbReference type="InterPro" id="IPR000172">
    <property type="entry name" value="GMC_OxRdtase_N"/>
</dbReference>
<evidence type="ECO:0000256" key="5">
    <source>
        <dbReference type="PIRSR" id="PIRSR000137-2"/>
    </source>
</evidence>
<dbReference type="GO" id="GO:0050660">
    <property type="term" value="F:flavin adenine dinucleotide binding"/>
    <property type="evidence" value="ECO:0007669"/>
    <property type="project" value="InterPro"/>
</dbReference>
<keyword evidence="7" id="KW-0472">Membrane</keyword>